<dbReference type="InterPro" id="IPR029063">
    <property type="entry name" value="SAM-dependent_MTases_sf"/>
</dbReference>
<dbReference type="GO" id="GO:0008168">
    <property type="term" value="F:methyltransferase activity"/>
    <property type="evidence" value="ECO:0007669"/>
    <property type="project" value="UniProtKB-KW"/>
</dbReference>
<protein>
    <submittedName>
        <fullName evidence="1">Class I SAM-dependent methyltransferase</fullName>
    </submittedName>
</protein>
<dbReference type="Proteomes" id="UP001064087">
    <property type="component" value="Chromosome"/>
</dbReference>
<organism evidence="1 2">
    <name type="scientific">Roseovarius pelagicus</name>
    <dbReference type="NCBI Taxonomy" id="2980108"/>
    <lineage>
        <taxon>Bacteria</taxon>
        <taxon>Pseudomonadati</taxon>
        <taxon>Pseudomonadota</taxon>
        <taxon>Alphaproteobacteria</taxon>
        <taxon>Rhodobacterales</taxon>
        <taxon>Roseobacteraceae</taxon>
        <taxon>Roseovarius</taxon>
    </lineage>
</organism>
<gene>
    <name evidence="1" type="ORF">N7U68_03640</name>
</gene>
<keyword evidence="1" id="KW-0808">Transferase</keyword>
<reference evidence="1" key="1">
    <citation type="submission" date="2022-10" db="EMBL/GenBank/DDBJ databases">
        <title>Roseovarius pelagicus sp. nov., isolated from Arctic seawater.</title>
        <authorList>
            <person name="Hong Y.W."/>
            <person name="Hwang C.Y."/>
        </authorList>
    </citation>
    <scope>NUCLEOTIDE SEQUENCE</scope>
    <source>
        <strain evidence="1">HL-MP18</strain>
    </source>
</reference>
<dbReference type="RefSeq" id="WP_263048249.1">
    <property type="nucleotide sequence ID" value="NZ_CP106738.1"/>
</dbReference>
<keyword evidence="1" id="KW-0489">Methyltransferase</keyword>
<accession>A0ABY6DCB6</accession>
<dbReference type="GO" id="GO:0032259">
    <property type="term" value="P:methylation"/>
    <property type="evidence" value="ECO:0007669"/>
    <property type="project" value="UniProtKB-KW"/>
</dbReference>
<dbReference type="Gene3D" id="3.40.50.150">
    <property type="entry name" value="Vaccinia Virus protein VP39"/>
    <property type="match status" value="1"/>
</dbReference>
<name>A0ABY6DCB6_9RHOB</name>
<dbReference type="EMBL" id="CP106738">
    <property type="protein sequence ID" value="UXX83767.1"/>
    <property type="molecule type" value="Genomic_DNA"/>
</dbReference>
<dbReference type="SUPFAM" id="SSF53335">
    <property type="entry name" value="S-adenosyl-L-methionine-dependent methyltransferases"/>
    <property type="match status" value="1"/>
</dbReference>
<sequence length="236" mass="26832">MKRLKNHQARIEWISKTLRALPEGSSLLDVGAGECAYKPYCTHLEYLAQDIAEYDGSGDGKGLQTDVWDTSQLDFVCDLYDIPEDRQFDTVFCSEVLEHVVDPVRAVEKMARLTKPGGQMIVTAPFNSVTHFSPYHFCTGFSQYFYRHHLERLNFEIVELTANGGFFDSVDQELGRVSKTRRQFGAWFPDPVLMILTNITRLWVRMVAGGDGGRMSRKSAELQTFGWFVVARKSAD</sequence>
<dbReference type="CDD" id="cd02440">
    <property type="entry name" value="AdoMet_MTases"/>
    <property type="match status" value="1"/>
</dbReference>
<proteinExistence type="predicted"/>
<evidence type="ECO:0000313" key="2">
    <source>
        <dbReference type="Proteomes" id="UP001064087"/>
    </source>
</evidence>
<evidence type="ECO:0000313" key="1">
    <source>
        <dbReference type="EMBL" id="UXX83767.1"/>
    </source>
</evidence>
<dbReference type="Pfam" id="PF13489">
    <property type="entry name" value="Methyltransf_23"/>
    <property type="match status" value="1"/>
</dbReference>
<keyword evidence="2" id="KW-1185">Reference proteome</keyword>